<reference evidence="9 10" key="1">
    <citation type="submission" date="2024-06" db="EMBL/GenBank/DDBJ databases">
        <title>The Natural Products Discovery Center: Release of the First 8490 Sequenced Strains for Exploring Actinobacteria Biosynthetic Diversity.</title>
        <authorList>
            <person name="Kalkreuter E."/>
            <person name="Kautsar S.A."/>
            <person name="Yang D."/>
            <person name="Bader C.D."/>
            <person name="Teijaro C.N."/>
            <person name="Fluegel L."/>
            <person name="Davis C.M."/>
            <person name="Simpson J.R."/>
            <person name="Lauterbach L."/>
            <person name="Steele A.D."/>
            <person name="Gui C."/>
            <person name="Meng S."/>
            <person name="Li G."/>
            <person name="Viehrig K."/>
            <person name="Ye F."/>
            <person name="Su P."/>
            <person name="Kiefer A.F."/>
            <person name="Nichols A."/>
            <person name="Cepeda A.J."/>
            <person name="Yan W."/>
            <person name="Fan B."/>
            <person name="Jiang Y."/>
            <person name="Adhikari A."/>
            <person name="Zheng C.-J."/>
            <person name="Schuster L."/>
            <person name="Cowan T.M."/>
            <person name="Smanski M.J."/>
            <person name="Chevrette M.G."/>
            <person name="De Carvalho L.P.S."/>
            <person name="Shen B."/>
        </authorList>
    </citation>
    <scope>NUCLEOTIDE SEQUENCE [LARGE SCALE GENOMIC DNA]</scope>
    <source>
        <strain evidence="9 10">NPDC019708</strain>
    </source>
</reference>
<dbReference type="InterPro" id="IPR018383">
    <property type="entry name" value="UPF0324_pro"/>
</dbReference>
<evidence type="ECO:0000313" key="10">
    <source>
        <dbReference type="Proteomes" id="UP001550628"/>
    </source>
</evidence>
<feature type="transmembrane region" description="Helical" evidence="8">
    <location>
        <begin position="26"/>
        <end position="43"/>
    </location>
</feature>
<feature type="transmembrane region" description="Helical" evidence="8">
    <location>
        <begin position="104"/>
        <end position="126"/>
    </location>
</feature>
<proteinExistence type="inferred from homology"/>
<dbReference type="PANTHER" id="PTHR30106">
    <property type="entry name" value="INNER MEMBRANE PROTEIN YEIH-RELATED"/>
    <property type="match status" value="1"/>
</dbReference>
<comment type="subcellular location">
    <subcellularLocation>
        <location evidence="1">Cell membrane</location>
        <topology evidence="1">Multi-pass membrane protein</topology>
    </subcellularLocation>
</comment>
<evidence type="ECO:0000256" key="2">
    <source>
        <dbReference type="ARBA" id="ARBA00007977"/>
    </source>
</evidence>
<evidence type="ECO:0000256" key="1">
    <source>
        <dbReference type="ARBA" id="ARBA00004651"/>
    </source>
</evidence>
<evidence type="ECO:0000256" key="8">
    <source>
        <dbReference type="SAM" id="Phobius"/>
    </source>
</evidence>
<evidence type="ECO:0000313" key="9">
    <source>
        <dbReference type="EMBL" id="MEU1951376.1"/>
    </source>
</evidence>
<evidence type="ECO:0000256" key="4">
    <source>
        <dbReference type="ARBA" id="ARBA00022692"/>
    </source>
</evidence>
<feature type="transmembrane region" description="Helical" evidence="8">
    <location>
        <begin position="297"/>
        <end position="315"/>
    </location>
</feature>
<keyword evidence="6 8" id="KW-0472">Membrane</keyword>
<feature type="transmembrane region" description="Helical" evidence="8">
    <location>
        <begin position="167"/>
        <end position="188"/>
    </location>
</feature>
<dbReference type="RefSeq" id="WP_030524926.1">
    <property type="nucleotide sequence ID" value="NZ_JBEYBD010000003.1"/>
</dbReference>
<sequence length="348" mass="35757">MSEPLSPTAPMRRSRMSRARRGSSEYAPGLILVAVVVVGIMLLTRRTTFLSPLLAAILVGAIAANIVDIPQRIRPGLQFCSKRLLRIGVALLGLQVTFTDILGLGSAILFLVFVIVVAGIAGTMLLGRMLGIGWTQRLLIACGFSICGAAAVAAADGVVDADEEEVLTSVALVVMFGTMLIAVIPPAARALGLDEAAGGVWAGAAVHEVAQVVAVGGAIGGTALTIAVVVKLARVVLLAPVLAAIGWHIRRTRTDASYDSGRKPPLVPVFVLAFLACAAVRSTGVIPFAALDVAHEVQTVLLTAAMFALGTGVRLRLLASVGARPLVLAAGSTLWVTMLALAGALIAT</sequence>
<feature type="transmembrane region" description="Helical" evidence="8">
    <location>
        <begin position="138"/>
        <end position="155"/>
    </location>
</feature>
<feature type="region of interest" description="Disordered" evidence="7">
    <location>
        <begin position="1"/>
        <end position="20"/>
    </location>
</feature>
<feature type="transmembrane region" description="Helical" evidence="8">
    <location>
        <begin position="79"/>
        <end position="98"/>
    </location>
</feature>
<accession>A0ABV2WKG6</accession>
<dbReference type="PANTHER" id="PTHR30106:SF2">
    <property type="entry name" value="UPF0324 INNER MEMBRANE PROTEIN YEIH"/>
    <property type="match status" value="1"/>
</dbReference>
<feature type="transmembrane region" description="Helical" evidence="8">
    <location>
        <begin position="266"/>
        <end position="291"/>
    </location>
</feature>
<feature type="transmembrane region" description="Helical" evidence="8">
    <location>
        <begin position="49"/>
        <end position="67"/>
    </location>
</feature>
<protein>
    <submittedName>
        <fullName evidence="9">Sulfate exporter family transporter</fullName>
    </submittedName>
</protein>
<keyword evidence="4 8" id="KW-0812">Transmembrane</keyword>
<dbReference type="EMBL" id="JBEYBF010000002">
    <property type="protein sequence ID" value="MEU1951376.1"/>
    <property type="molecule type" value="Genomic_DNA"/>
</dbReference>
<keyword evidence="5 8" id="KW-1133">Transmembrane helix</keyword>
<dbReference type="Pfam" id="PF03601">
    <property type="entry name" value="Cons_hypoth698"/>
    <property type="match status" value="1"/>
</dbReference>
<evidence type="ECO:0000256" key="7">
    <source>
        <dbReference type="SAM" id="MobiDB-lite"/>
    </source>
</evidence>
<dbReference type="Proteomes" id="UP001550628">
    <property type="component" value="Unassembled WGS sequence"/>
</dbReference>
<evidence type="ECO:0000256" key="3">
    <source>
        <dbReference type="ARBA" id="ARBA00022475"/>
    </source>
</evidence>
<comment type="similarity">
    <text evidence="2">Belongs to the UPF0324 family.</text>
</comment>
<name>A0ABV2WKG6_9NOCA</name>
<evidence type="ECO:0000256" key="5">
    <source>
        <dbReference type="ARBA" id="ARBA00022989"/>
    </source>
</evidence>
<feature type="transmembrane region" description="Helical" evidence="8">
    <location>
        <begin position="327"/>
        <end position="347"/>
    </location>
</feature>
<keyword evidence="3" id="KW-1003">Cell membrane</keyword>
<keyword evidence="10" id="KW-1185">Reference proteome</keyword>
<comment type="caution">
    <text evidence="9">The sequence shown here is derived from an EMBL/GenBank/DDBJ whole genome shotgun (WGS) entry which is preliminary data.</text>
</comment>
<feature type="compositionally biased region" description="Low complexity" evidence="7">
    <location>
        <begin position="1"/>
        <end position="11"/>
    </location>
</feature>
<gene>
    <name evidence="9" type="ORF">ABZ510_05895</name>
</gene>
<feature type="transmembrane region" description="Helical" evidence="8">
    <location>
        <begin position="225"/>
        <end position="245"/>
    </location>
</feature>
<dbReference type="GeneID" id="96246809"/>
<organism evidence="9 10">
    <name type="scientific">Nocardia rhamnosiphila</name>
    <dbReference type="NCBI Taxonomy" id="426716"/>
    <lineage>
        <taxon>Bacteria</taxon>
        <taxon>Bacillati</taxon>
        <taxon>Actinomycetota</taxon>
        <taxon>Actinomycetes</taxon>
        <taxon>Mycobacteriales</taxon>
        <taxon>Nocardiaceae</taxon>
        <taxon>Nocardia</taxon>
    </lineage>
</organism>
<feature type="transmembrane region" description="Helical" evidence="8">
    <location>
        <begin position="200"/>
        <end position="219"/>
    </location>
</feature>
<evidence type="ECO:0000256" key="6">
    <source>
        <dbReference type="ARBA" id="ARBA00023136"/>
    </source>
</evidence>